<dbReference type="InterPro" id="IPR011333">
    <property type="entry name" value="SKP1/BTB/POZ_sf"/>
</dbReference>
<dbReference type="Gene3D" id="3.30.710.10">
    <property type="entry name" value="Potassium Channel Kv1.1, Chain A"/>
    <property type="match status" value="1"/>
</dbReference>
<organism evidence="2 3">
    <name type="scientific">Glomus cerebriforme</name>
    <dbReference type="NCBI Taxonomy" id="658196"/>
    <lineage>
        <taxon>Eukaryota</taxon>
        <taxon>Fungi</taxon>
        <taxon>Fungi incertae sedis</taxon>
        <taxon>Mucoromycota</taxon>
        <taxon>Glomeromycotina</taxon>
        <taxon>Glomeromycetes</taxon>
        <taxon>Glomerales</taxon>
        <taxon>Glomeraceae</taxon>
        <taxon>Glomus</taxon>
    </lineage>
</organism>
<comment type="caution">
    <text evidence="2">The sequence shown here is derived from an EMBL/GenBank/DDBJ whole genome shotgun (WGS) entry which is preliminary data.</text>
</comment>
<dbReference type="PANTHER" id="PTHR14499:SF136">
    <property type="entry name" value="GH08630P"/>
    <property type="match status" value="1"/>
</dbReference>
<feature type="domain" description="BTB" evidence="1">
    <location>
        <begin position="22"/>
        <end position="93"/>
    </location>
</feature>
<sequence>MSNNKKINSVTNSGNDITSTEQTIILNVGGIKYETRRSTLTAYPDTFLGTMFANRNLSLLHPKNENEYFIDRDGNLFRYVMQYYRTGKIYLPYFNSSDVSTQSSSSQSHFPLVSLEEIEAELDYFQVPFKKPSNPSKLSFSI</sequence>
<dbReference type="InterPro" id="IPR000210">
    <property type="entry name" value="BTB/POZ_dom"/>
</dbReference>
<gene>
    <name evidence="2" type="ORF">C1645_769273</name>
</gene>
<dbReference type="OrthoDB" id="2414723at2759"/>
<evidence type="ECO:0000259" key="1">
    <source>
        <dbReference type="PROSITE" id="PS50097"/>
    </source>
</evidence>
<dbReference type="SUPFAM" id="SSF54695">
    <property type="entry name" value="POZ domain"/>
    <property type="match status" value="1"/>
</dbReference>
<evidence type="ECO:0000313" key="2">
    <source>
        <dbReference type="EMBL" id="RIA90695.1"/>
    </source>
</evidence>
<dbReference type="AlphaFoldDB" id="A0A397T353"/>
<protein>
    <submittedName>
        <fullName evidence="2">BTB/POZ protein</fullName>
    </submittedName>
</protein>
<dbReference type="Proteomes" id="UP000265703">
    <property type="component" value="Unassembled WGS sequence"/>
</dbReference>
<dbReference type="GO" id="GO:0051260">
    <property type="term" value="P:protein homooligomerization"/>
    <property type="evidence" value="ECO:0007669"/>
    <property type="project" value="InterPro"/>
</dbReference>
<dbReference type="InterPro" id="IPR003131">
    <property type="entry name" value="T1-type_BTB"/>
</dbReference>
<feature type="non-terminal residue" evidence="2">
    <location>
        <position position="142"/>
    </location>
</feature>
<dbReference type="EMBL" id="QKYT01000173">
    <property type="protein sequence ID" value="RIA90695.1"/>
    <property type="molecule type" value="Genomic_DNA"/>
</dbReference>
<dbReference type="SMART" id="SM00225">
    <property type="entry name" value="BTB"/>
    <property type="match status" value="1"/>
</dbReference>
<dbReference type="PROSITE" id="PS50097">
    <property type="entry name" value="BTB"/>
    <property type="match status" value="1"/>
</dbReference>
<evidence type="ECO:0000313" key="3">
    <source>
        <dbReference type="Proteomes" id="UP000265703"/>
    </source>
</evidence>
<name>A0A397T353_9GLOM</name>
<dbReference type="STRING" id="658196.A0A397T353"/>
<reference evidence="2 3" key="1">
    <citation type="submission" date="2018-06" db="EMBL/GenBank/DDBJ databases">
        <title>Comparative genomics reveals the genomic features of Rhizophagus irregularis, R. cerebriforme, R. diaphanum and Gigaspora rosea, and their symbiotic lifestyle signature.</title>
        <authorList>
            <person name="Morin E."/>
            <person name="San Clemente H."/>
            <person name="Chen E.C.H."/>
            <person name="De La Providencia I."/>
            <person name="Hainaut M."/>
            <person name="Kuo A."/>
            <person name="Kohler A."/>
            <person name="Murat C."/>
            <person name="Tang N."/>
            <person name="Roy S."/>
            <person name="Loubradou J."/>
            <person name="Henrissat B."/>
            <person name="Grigoriev I.V."/>
            <person name="Corradi N."/>
            <person name="Roux C."/>
            <person name="Martin F.M."/>
        </authorList>
    </citation>
    <scope>NUCLEOTIDE SEQUENCE [LARGE SCALE GENOMIC DNA]</scope>
    <source>
        <strain evidence="2 3">DAOM 227022</strain>
    </source>
</reference>
<dbReference type="Pfam" id="PF02214">
    <property type="entry name" value="BTB_2"/>
    <property type="match status" value="1"/>
</dbReference>
<keyword evidence="3" id="KW-1185">Reference proteome</keyword>
<dbReference type="PANTHER" id="PTHR14499">
    <property type="entry name" value="POTASSIUM CHANNEL TETRAMERIZATION DOMAIN-CONTAINING"/>
    <property type="match status" value="1"/>
</dbReference>
<accession>A0A397T353</accession>
<proteinExistence type="predicted"/>